<feature type="compositionally biased region" description="Basic and acidic residues" evidence="1">
    <location>
        <begin position="192"/>
        <end position="202"/>
    </location>
</feature>
<accession>A0ABR2LXV8</accession>
<dbReference type="Proteomes" id="UP001412067">
    <property type="component" value="Unassembled WGS sequence"/>
</dbReference>
<protein>
    <submittedName>
        <fullName evidence="3">Uncharacterized protein</fullName>
    </submittedName>
</protein>
<keyword evidence="2" id="KW-0472">Membrane</keyword>
<dbReference type="EMBL" id="JBBWWR010000014">
    <property type="protein sequence ID" value="KAK8953678.1"/>
    <property type="molecule type" value="Genomic_DNA"/>
</dbReference>
<gene>
    <name evidence="3" type="ORF">KSP40_PGU007457</name>
</gene>
<proteinExistence type="predicted"/>
<organism evidence="3 4">
    <name type="scientific">Platanthera guangdongensis</name>
    <dbReference type="NCBI Taxonomy" id="2320717"/>
    <lineage>
        <taxon>Eukaryota</taxon>
        <taxon>Viridiplantae</taxon>
        <taxon>Streptophyta</taxon>
        <taxon>Embryophyta</taxon>
        <taxon>Tracheophyta</taxon>
        <taxon>Spermatophyta</taxon>
        <taxon>Magnoliopsida</taxon>
        <taxon>Liliopsida</taxon>
        <taxon>Asparagales</taxon>
        <taxon>Orchidaceae</taxon>
        <taxon>Orchidoideae</taxon>
        <taxon>Orchideae</taxon>
        <taxon>Orchidinae</taxon>
        <taxon>Platanthera</taxon>
    </lineage>
</organism>
<feature type="compositionally biased region" description="Gly residues" evidence="1">
    <location>
        <begin position="148"/>
        <end position="160"/>
    </location>
</feature>
<comment type="caution">
    <text evidence="3">The sequence shown here is derived from an EMBL/GenBank/DDBJ whole genome shotgun (WGS) entry which is preliminary data.</text>
</comment>
<feature type="transmembrane region" description="Helical" evidence="2">
    <location>
        <begin position="12"/>
        <end position="30"/>
    </location>
</feature>
<name>A0ABR2LXV8_9ASPA</name>
<keyword evidence="2" id="KW-1133">Transmembrane helix</keyword>
<evidence type="ECO:0000256" key="1">
    <source>
        <dbReference type="SAM" id="MobiDB-lite"/>
    </source>
</evidence>
<keyword evidence="4" id="KW-1185">Reference proteome</keyword>
<evidence type="ECO:0000313" key="3">
    <source>
        <dbReference type="EMBL" id="KAK8953678.1"/>
    </source>
</evidence>
<reference evidence="3 4" key="1">
    <citation type="journal article" date="2022" name="Nat. Plants">
        <title>Genomes of leafy and leafless Platanthera orchids illuminate the evolution of mycoheterotrophy.</title>
        <authorList>
            <person name="Li M.H."/>
            <person name="Liu K.W."/>
            <person name="Li Z."/>
            <person name="Lu H.C."/>
            <person name="Ye Q.L."/>
            <person name="Zhang D."/>
            <person name="Wang J.Y."/>
            <person name="Li Y.F."/>
            <person name="Zhong Z.M."/>
            <person name="Liu X."/>
            <person name="Yu X."/>
            <person name="Liu D.K."/>
            <person name="Tu X.D."/>
            <person name="Liu B."/>
            <person name="Hao Y."/>
            <person name="Liao X.Y."/>
            <person name="Jiang Y.T."/>
            <person name="Sun W.H."/>
            <person name="Chen J."/>
            <person name="Chen Y.Q."/>
            <person name="Ai Y."/>
            <person name="Zhai J.W."/>
            <person name="Wu S.S."/>
            <person name="Zhou Z."/>
            <person name="Hsiao Y.Y."/>
            <person name="Wu W.L."/>
            <person name="Chen Y.Y."/>
            <person name="Lin Y.F."/>
            <person name="Hsu J.L."/>
            <person name="Li C.Y."/>
            <person name="Wang Z.W."/>
            <person name="Zhao X."/>
            <person name="Zhong W.Y."/>
            <person name="Ma X.K."/>
            <person name="Ma L."/>
            <person name="Huang J."/>
            <person name="Chen G.Z."/>
            <person name="Huang M.Z."/>
            <person name="Huang L."/>
            <person name="Peng D.H."/>
            <person name="Luo Y.B."/>
            <person name="Zou S.Q."/>
            <person name="Chen S.P."/>
            <person name="Lan S."/>
            <person name="Tsai W.C."/>
            <person name="Van de Peer Y."/>
            <person name="Liu Z.J."/>
        </authorList>
    </citation>
    <scope>NUCLEOTIDE SEQUENCE [LARGE SCALE GENOMIC DNA]</scope>
    <source>
        <tissue evidence="3">Flower</tissue>
    </source>
</reference>
<feature type="region of interest" description="Disordered" evidence="1">
    <location>
        <begin position="135"/>
        <end position="202"/>
    </location>
</feature>
<sequence length="202" mass="21964">MRSCFTMWPLNSTVGSLHVGIFTINIYYIIFWDIDDRVRQVGGEENDGEAVEDMGKTEVALEEIKIPLHRMEKPAKYRSTPSARLDDLDSGARGGALAGAERVVELVGGVRTERLLQESVQSDCWRARRTTGLATIYRPPGRKEAPPKGGGLGAESGRMGGNSATHPGREGGRPLLRRRQRPCGGSGHAGRRGADQAKRRGG</sequence>
<evidence type="ECO:0000256" key="2">
    <source>
        <dbReference type="SAM" id="Phobius"/>
    </source>
</evidence>
<keyword evidence="2" id="KW-0812">Transmembrane</keyword>
<evidence type="ECO:0000313" key="4">
    <source>
        <dbReference type="Proteomes" id="UP001412067"/>
    </source>
</evidence>